<dbReference type="GeneID" id="112287574"/>
<evidence type="ECO:0000313" key="5">
    <source>
        <dbReference type="EMBL" id="PNR62646.1"/>
    </source>
</evidence>
<dbReference type="InterPro" id="IPR020045">
    <property type="entry name" value="DNA_polI_H3TH"/>
</dbReference>
<dbReference type="PaxDb" id="3218-PP1S59_208V6.1"/>
<dbReference type="Gramene" id="Pp3c1_23520V3.1">
    <property type="protein sequence ID" value="PAC:32968267.CDS.1"/>
    <property type="gene ID" value="Pp3c1_23520"/>
</dbReference>
<dbReference type="Gramene" id="Pp3c1_23520V3.2">
    <property type="protein sequence ID" value="PAC:32968268.CDS.1"/>
    <property type="gene ID" value="Pp3c1_23520"/>
</dbReference>
<reference evidence="5 7" key="2">
    <citation type="journal article" date="2018" name="Plant J.">
        <title>The Physcomitrella patens chromosome-scale assembly reveals moss genome structure and evolution.</title>
        <authorList>
            <person name="Lang D."/>
            <person name="Ullrich K.K."/>
            <person name="Murat F."/>
            <person name="Fuchs J."/>
            <person name="Jenkins J."/>
            <person name="Haas F.B."/>
            <person name="Piednoel M."/>
            <person name="Gundlach H."/>
            <person name="Van Bel M."/>
            <person name="Meyberg R."/>
            <person name="Vives C."/>
            <person name="Morata J."/>
            <person name="Symeonidi A."/>
            <person name="Hiss M."/>
            <person name="Muchero W."/>
            <person name="Kamisugi Y."/>
            <person name="Saleh O."/>
            <person name="Blanc G."/>
            <person name="Decker E.L."/>
            <person name="van Gessel N."/>
            <person name="Grimwood J."/>
            <person name="Hayes R.D."/>
            <person name="Graham S.W."/>
            <person name="Gunter L.E."/>
            <person name="McDaniel S.F."/>
            <person name="Hoernstein S.N.W."/>
            <person name="Larsson A."/>
            <person name="Li F.W."/>
            <person name="Perroud P.F."/>
            <person name="Phillips J."/>
            <person name="Ranjan P."/>
            <person name="Rokshar D.S."/>
            <person name="Rothfels C.J."/>
            <person name="Schneider L."/>
            <person name="Shu S."/>
            <person name="Stevenson D.W."/>
            <person name="Thummler F."/>
            <person name="Tillich M."/>
            <person name="Villarreal Aguilar J.C."/>
            <person name="Widiez T."/>
            <person name="Wong G.K."/>
            <person name="Wymore A."/>
            <person name="Zhang Y."/>
            <person name="Zimmer A.D."/>
            <person name="Quatrano R.S."/>
            <person name="Mayer K.F.X."/>
            <person name="Goodstein D."/>
            <person name="Casacuberta J.M."/>
            <person name="Vandepoele K."/>
            <person name="Reski R."/>
            <person name="Cuming A.C."/>
            <person name="Tuskan G.A."/>
            <person name="Maumus F."/>
            <person name="Salse J."/>
            <person name="Schmutz J."/>
            <person name="Rensing S.A."/>
        </authorList>
    </citation>
    <scope>NUCLEOTIDE SEQUENCE [LARGE SCALE GENOMIC DNA]</scope>
    <source>
        <strain evidence="6 7">cv. Gransden 2004</strain>
    </source>
</reference>
<sequence>MISSSNQPVHRGFLTLPSSSALDGWSSYSGNRRGRRVVVNVCVRTFQEQLSLTEEKERTRSVKDVWRSKRNGGQAKKCSEAAESTSYVGETVHKDRPLDPLTFLATNPNLPLSIRNEFSLANVGGTTLPCDTSEKNSKRNVSKKPSQLGKDVWRSGSKLLAEEQLADKSELATSSNKYTSARSDRSRSVSGKNVWRGRKSDDGPAMNIQSSGNTNKSRKSRKRLYLVDVHPLCYNGSKVQPRKVIEWMTLLFSEVVQDNPIIAVMDGERGNEYRRALLPSYKAKRNFYRPLGAGYGHSSAANDLRKALPLIHGFLSLCHIPVVKQEFAEADDVIATLARQARHKGFQVVIASPDMDFQQLLTPDVHMLLPVPELGRWSFFTLQNYVAQNTATPDLELGLKCLLGDVSDNVPGLPDVSPGFGKNTALKLMLKHGSLENLLAAAATRTVGREYIQDALKKHENLLRRNLQVLSLRTDVDVVLEEEWCRSRCIDNDILALQLLNERLRSR</sequence>
<dbReference type="EnsemblPlants" id="Pp3c1_23520V3.4">
    <property type="protein sequence ID" value="PAC:32968270.CDS.1"/>
    <property type="gene ID" value="Pp3c1_23520"/>
</dbReference>
<evidence type="ECO:0000313" key="7">
    <source>
        <dbReference type="Proteomes" id="UP000006727"/>
    </source>
</evidence>
<evidence type="ECO:0000256" key="1">
    <source>
        <dbReference type="ARBA" id="ARBA00022722"/>
    </source>
</evidence>
<dbReference type="Pfam" id="PF02739">
    <property type="entry name" value="5_3_exonuc_N"/>
    <property type="match status" value="1"/>
</dbReference>
<dbReference type="Gene3D" id="3.40.50.1010">
    <property type="entry name" value="5'-nuclease"/>
    <property type="match status" value="1"/>
</dbReference>
<evidence type="ECO:0000313" key="6">
    <source>
        <dbReference type="EnsemblPlants" id="PAC:32968267.CDS.1"/>
    </source>
</evidence>
<protein>
    <recommendedName>
        <fullName evidence="4">5'-3' exonuclease domain-containing protein</fullName>
    </recommendedName>
</protein>
<dbReference type="EnsemblPlants" id="Pp3c1_23520V3.2">
    <property type="protein sequence ID" value="PAC:32968268.CDS.1"/>
    <property type="gene ID" value="Pp3c1_23520"/>
</dbReference>
<proteinExistence type="predicted"/>
<evidence type="ECO:0000259" key="4">
    <source>
        <dbReference type="SMART" id="SM00475"/>
    </source>
</evidence>
<keyword evidence="2" id="KW-0378">Hydrolase</keyword>
<dbReference type="EMBL" id="ABEU02000001">
    <property type="protein sequence ID" value="PNR62646.1"/>
    <property type="molecule type" value="Genomic_DNA"/>
</dbReference>
<dbReference type="OrthoDB" id="275278at2759"/>
<gene>
    <name evidence="6" type="primary">LOC112287574</name>
    <name evidence="5" type="ORF">PHYPA_001070</name>
</gene>
<dbReference type="InterPro" id="IPR002421">
    <property type="entry name" value="5-3_exonuclease"/>
</dbReference>
<dbReference type="GO" id="GO:0033567">
    <property type="term" value="P:DNA replication, Okazaki fragment processing"/>
    <property type="evidence" value="ECO:0000318"/>
    <property type="project" value="GO_Central"/>
</dbReference>
<dbReference type="EnsemblPlants" id="Pp3c1_23520V3.1">
    <property type="protein sequence ID" value="PAC:32968267.CDS.1"/>
    <property type="gene ID" value="Pp3c1_23520"/>
</dbReference>
<reference evidence="5 7" key="1">
    <citation type="journal article" date="2008" name="Science">
        <title>The Physcomitrella genome reveals evolutionary insights into the conquest of land by plants.</title>
        <authorList>
            <person name="Rensing S."/>
            <person name="Lang D."/>
            <person name="Zimmer A."/>
            <person name="Terry A."/>
            <person name="Salamov A."/>
            <person name="Shapiro H."/>
            <person name="Nishiyama T."/>
            <person name="Perroud P.-F."/>
            <person name="Lindquist E."/>
            <person name="Kamisugi Y."/>
            <person name="Tanahashi T."/>
            <person name="Sakakibara K."/>
            <person name="Fujita T."/>
            <person name="Oishi K."/>
            <person name="Shin-I T."/>
            <person name="Kuroki Y."/>
            <person name="Toyoda A."/>
            <person name="Suzuki Y."/>
            <person name="Hashimoto A."/>
            <person name="Yamaguchi K."/>
            <person name="Sugano A."/>
            <person name="Kohara Y."/>
            <person name="Fujiyama A."/>
            <person name="Anterola A."/>
            <person name="Aoki S."/>
            <person name="Ashton N."/>
            <person name="Barbazuk W.B."/>
            <person name="Barker E."/>
            <person name="Bennetzen J."/>
            <person name="Bezanilla M."/>
            <person name="Blankenship R."/>
            <person name="Cho S.H."/>
            <person name="Dutcher S."/>
            <person name="Estelle M."/>
            <person name="Fawcett J.A."/>
            <person name="Gundlach H."/>
            <person name="Hanada K."/>
            <person name="Heyl A."/>
            <person name="Hicks K.A."/>
            <person name="Hugh J."/>
            <person name="Lohr M."/>
            <person name="Mayer K."/>
            <person name="Melkozernov A."/>
            <person name="Murata T."/>
            <person name="Nelson D."/>
            <person name="Pils B."/>
            <person name="Prigge M."/>
            <person name="Reiss B."/>
            <person name="Renner T."/>
            <person name="Rombauts S."/>
            <person name="Rushton P."/>
            <person name="Sanderfoot A."/>
            <person name="Schween G."/>
            <person name="Shiu S.-H."/>
            <person name="Stueber K."/>
            <person name="Theodoulou F.L."/>
            <person name="Tu H."/>
            <person name="Van de Peer Y."/>
            <person name="Verrier P.J."/>
            <person name="Waters E."/>
            <person name="Wood A."/>
            <person name="Yang L."/>
            <person name="Cove D."/>
            <person name="Cuming A."/>
            <person name="Hasebe M."/>
            <person name="Lucas S."/>
            <person name="Mishler D.B."/>
            <person name="Reski R."/>
            <person name="Grigoriev I."/>
            <person name="Quatrano R.S."/>
            <person name="Boore J.L."/>
        </authorList>
    </citation>
    <scope>NUCLEOTIDE SEQUENCE [LARGE SCALE GENOMIC DNA]</scope>
    <source>
        <strain evidence="6 7">cv. Gransden 2004</strain>
    </source>
</reference>
<dbReference type="CDD" id="cd09898">
    <property type="entry name" value="H3TH_53EXO"/>
    <property type="match status" value="1"/>
</dbReference>
<dbReference type="RefSeq" id="XP_024386468.1">
    <property type="nucleotide sequence ID" value="XM_024530700.2"/>
</dbReference>
<dbReference type="SUPFAM" id="SSF88723">
    <property type="entry name" value="PIN domain-like"/>
    <property type="match status" value="1"/>
</dbReference>
<dbReference type="InterPro" id="IPR020046">
    <property type="entry name" value="5-3_exonucl_a-hlix_arch_N"/>
</dbReference>
<dbReference type="STRING" id="3218.A0A2K1L9D0"/>
<dbReference type="AlphaFoldDB" id="A0A2K1L9D0"/>
<dbReference type="GO" id="GO:0008409">
    <property type="term" value="F:5'-3' exonuclease activity"/>
    <property type="evidence" value="ECO:0007669"/>
    <property type="project" value="InterPro"/>
</dbReference>
<evidence type="ECO:0000256" key="3">
    <source>
        <dbReference type="SAM" id="MobiDB-lite"/>
    </source>
</evidence>
<dbReference type="GO" id="GO:0017108">
    <property type="term" value="F:5'-flap endonuclease activity"/>
    <property type="evidence" value="ECO:0000318"/>
    <property type="project" value="GO_Central"/>
</dbReference>
<dbReference type="EnsemblPlants" id="Pp3c1_23520V3.6">
    <property type="protein sequence ID" value="PAC:32968272.CDS.1"/>
    <property type="gene ID" value="Pp3c1_23520"/>
</dbReference>
<feature type="domain" description="5'-3' exonuclease" evidence="4">
    <location>
        <begin position="222"/>
        <end position="488"/>
    </location>
</feature>
<dbReference type="SUPFAM" id="SSF47807">
    <property type="entry name" value="5' to 3' exonuclease, C-terminal subdomain"/>
    <property type="match status" value="1"/>
</dbReference>
<dbReference type="EnsemblPlants" id="Pp3c1_23520V3.3">
    <property type="protein sequence ID" value="PAC:32968269.CDS.1"/>
    <property type="gene ID" value="Pp3c1_23520"/>
</dbReference>
<dbReference type="InterPro" id="IPR036279">
    <property type="entry name" value="5-3_exonuclease_C_sf"/>
</dbReference>
<dbReference type="Gene3D" id="1.10.150.20">
    <property type="entry name" value="5' to 3' exonuclease, C-terminal subdomain"/>
    <property type="match status" value="1"/>
</dbReference>
<dbReference type="Gramene" id="Pp3c1_23520V3.4">
    <property type="protein sequence ID" value="PAC:32968270.CDS.1"/>
    <property type="gene ID" value="Pp3c1_23520"/>
</dbReference>
<dbReference type="GO" id="GO:0003677">
    <property type="term" value="F:DNA binding"/>
    <property type="evidence" value="ECO:0007669"/>
    <property type="project" value="InterPro"/>
</dbReference>
<dbReference type="CDD" id="cd09859">
    <property type="entry name" value="PIN_53EXO"/>
    <property type="match status" value="1"/>
</dbReference>
<dbReference type="RefSeq" id="XP_024386451.1">
    <property type="nucleotide sequence ID" value="XM_024530683.2"/>
</dbReference>
<dbReference type="Gramene" id="Pp3c1_23520V3.6">
    <property type="protein sequence ID" value="PAC:32968272.CDS.1"/>
    <property type="gene ID" value="Pp3c1_23520"/>
</dbReference>
<keyword evidence="7" id="KW-1185">Reference proteome</keyword>
<dbReference type="InterPro" id="IPR029060">
    <property type="entry name" value="PIN-like_dom_sf"/>
</dbReference>
<dbReference type="Gramene" id="Pp3c1_23520V3.5">
    <property type="protein sequence ID" value="PAC:32968271.CDS.1"/>
    <property type="gene ID" value="Pp3c1_23520"/>
</dbReference>
<dbReference type="RefSeq" id="XP_024386457.1">
    <property type="nucleotide sequence ID" value="XM_024530689.2"/>
</dbReference>
<feature type="region of interest" description="Disordered" evidence="3">
    <location>
        <begin position="127"/>
        <end position="152"/>
    </location>
</feature>
<dbReference type="PANTHER" id="PTHR42646">
    <property type="entry name" value="FLAP ENDONUCLEASE XNI"/>
    <property type="match status" value="1"/>
</dbReference>
<evidence type="ECO:0000256" key="2">
    <source>
        <dbReference type="ARBA" id="ARBA00022801"/>
    </source>
</evidence>
<feature type="compositionally biased region" description="Polar residues" evidence="3">
    <location>
        <begin position="171"/>
        <end position="181"/>
    </location>
</feature>
<dbReference type="Pfam" id="PF01367">
    <property type="entry name" value="5_3_exonuc"/>
    <property type="match status" value="1"/>
</dbReference>
<feature type="region of interest" description="Disordered" evidence="3">
    <location>
        <begin position="170"/>
        <end position="220"/>
    </location>
</feature>
<reference evidence="6" key="3">
    <citation type="submission" date="2020-12" db="UniProtKB">
        <authorList>
            <consortium name="EnsemblPlants"/>
        </authorList>
    </citation>
    <scope>IDENTIFICATION</scope>
</reference>
<keyword evidence="1" id="KW-0540">Nuclease</keyword>
<dbReference type="Gramene" id="Pp3c1_23520V3.3">
    <property type="protein sequence ID" value="PAC:32968269.CDS.1"/>
    <property type="gene ID" value="Pp3c1_23520"/>
</dbReference>
<dbReference type="SMART" id="SM00475">
    <property type="entry name" value="53EXOc"/>
    <property type="match status" value="1"/>
</dbReference>
<dbReference type="InterPro" id="IPR038969">
    <property type="entry name" value="FEN"/>
</dbReference>
<name>A0A2K1L9D0_PHYPA</name>
<dbReference type="EnsemblPlants" id="Pp3c1_23520V3.5">
    <property type="protein sequence ID" value="PAC:32968271.CDS.1"/>
    <property type="gene ID" value="Pp3c1_23520"/>
</dbReference>
<dbReference type="Proteomes" id="UP000006727">
    <property type="component" value="Chromosome 1"/>
</dbReference>
<accession>A0A2K1L9D0</accession>
<organism evidence="5">
    <name type="scientific">Physcomitrium patens</name>
    <name type="common">Spreading-leaved earth moss</name>
    <name type="synonym">Physcomitrella patens</name>
    <dbReference type="NCBI Taxonomy" id="3218"/>
    <lineage>
        <taxon>Eukaryota</taxon>
        <taxon>Viridiplantae</taxon>
        <taxon>Streptophyta</taxon>
        <taxon>Embryophyta</taxon>
        <taxon>Bryophyta</taxon>
        <taxon>Bryophytina</taxon>
        <taxon>Bryopsida</taxon>
        <taxon>Funariidae</taxon>
        <taxon>Funariales</taxon>
        <taxon>Funariaceae</taxon>
        <taxon>Physcomitrium</taxon>
    </lineage>
</organism>
<dbReference type="PANTHER" id="PTHR42646:SF4">
    <property type="entry name" value="5'-3' EXONUCLEASE FAMILY PROTEIN"/>
    <property type="match status" value="1"/>
</dbReference>
<dbReference type="KEGG" id="ppp:112287574"/>
<dbReference type="FunCoup" id="A0A2K1L9D0">
    <property type="interactions" value="697"/>
</dbReference>